<feature type="binding site" evidence="7">
    <location>
        <position position="146"/>
    </location>
    <ligand>
        <name>Zn(2+)</name>
        <dbReference type="ChEBI" id="CHEBI:29105"/>
        <label>1</label>
    </ligand>
</feature>
<dbReference type="Gene3D" id="2.30.40.10">
    <property type="entry name" value="Urease, subunit C, domain 1"/>
    <property type="match status" value="1"/>
</dbReference>
<dbReference type="EMBL" id="BAABVV010000033">
    <property type="protein sequence ID" value="GAA6114417.1"/>
    <property type="molecule type" value="Genomic_DNA"/>
</dbReference>
<comment type="pathway">
    <text evidence="7">Pyrimidine metabolism; UMP biosynthesis via de novo pathway; (S)-dihydroorotate from bicarbonate: step 3/3.</text>
</comment>
<dbReference type="SUPFAM" id="SSF51556">
    <property type="entry name" value="Metallo-dependent hydrolases"/>
    <property type="match status" value="1"/>
</dbReference>
<dbReference type="RefSeq" id="WP_353317915.1">
    <property type="nucleotide sequence ID" value="NZ_BAABVV010000033.1"/>
</dbReference>
<dbReference type="PANTHER" id="PTHR43668">
    <property type="entry name" value="ALLANTOINASE"/>
    <property type="match status" value="1"/>
</dbReference>
<protein>
    <recommendedName>
        <fullName evidence="7">Dihydroorotase</fullName>
        <shortName evidence="7">DHOase</shortName>
        <ecNumber evidence="7">3.5.2.3</ecNumber>
    </recommendedName>
</protein>
<feature type="binding site" evidence="7">
    <location>
        <position position="272"/>
    </location>
    <ligand>
        <name>substrate</name>
    </ligand>
</feature>
<dbReference type="PANTHER" id="PTHR43668:SF2">
    <property type="entry name" value="ALLANTOINASE"/>
    <property type="match status" value="1"/>
</dbReference>
<dbReference type="HAMAP" id="MF_00220_B">
    <property type="entry name" value="PyrC_classI_B"/>
    <property type="match status" value="1"/>
</dbReference>
<feature type="binding site" evidence="7">
    <location>
        <begin position="317"/>
        <end position="318"/>
    </location>
    <ligand>
        <name>substrate</name>
    </ligand>
</feature>
<comment type="caution">
    <text evidence="9">The sequence shown here is derived from an EMBL/GenBank/DDBJ whole genome shotgun (WGS) entry which is preliminary data.</text>
</comment>
<dbReference type="InterPro" id="IPR011059">
    <property type="entry name" value="Metal-dep_hydrolase_composite"/>
</dbReference>
<comment type="catalytic activity">
    <reaction evidence="7">
        <text>(S)-dihydroorotate + H2O = N-carbamoyl-L-aspartate + H(+)</text>
        <dbReference type="Rhea" id="RHEA:24296"/>
        <dbReference type="ChEBI" id="CHEBI:15377"/>
        <dbReference type="ChEBI" id="CHEBI:15378"/>
        <dbReference type="ChEBI" id="CHEBI:30864"/>
        <dbReference type="ChEBI" id="CHEBI:32814"/>
        <dbReference type="EC" id="3.5.2.3"/>
    </reaction>
</comment>
<evidence type="ECO:0000313" key="9">
    <source>
        <dbReference type="EMBL" id="GAA6114417.1"/>
    </source>
</evidence>
<keyword evidence="10" id="KW-1185">Reference proteome</keyword>
<evidence type="ECO:0000256" key="3">
    <source>
        <dbReference type="ARBA" id="ARBA00022723"/>
    </source>
</evidence>
<keyword evidence="3 7" id="KW-0479">Metal-binding</keyword>
<feature type="binding site" evidence="7">
    <location>
        <begin position="56"/>
        <end position="58"/>
    </location>
    <ligand>
        <name>substrate</name>
    </ligand>
</feature>
<dbReference type="Gene3D" id="3.20.20.140">
    <property type="entry name" value="Metal-dependent hydrolases"/>
    <property type="match status" value="1"/>
</dbReference>
<comment type="similarity">
    <text evidence="2 7">Belongs to the metallo-dependent hydrolases superfamily. DHOase family. Class I DHOase subfamily.</text>
</comment>
<evidence type="ECO:0000259" key="8">
    <source>
        <dbReference type="Pfam" id="PF01979"/>
    </source>
</evidence>
<dbReference type="NCBIfam" id="TIGR00857">
    <property type="entry name" value="pyrC_multi"/>
    <property type="match status" value="1"/>
</dbReference>
<dbReference type="InterPro" id="IPR002195">
    <property type="entry name" value="Dihydroorotase_CS"/>
</dbReference>
<evidence type="ECO:0000256" key="2">
    <source>
        <dbReference type="ARBA" id="ARBA00010286"/>
    </source>
</evidence>
<evidence type="ECO:0000256" key="1">
    <source>
        <dbReference type="ARBA" id="ARBA00002368"/>
    </source>
</evidence>
<comment type="function">
    <text evidence="1 7">Catalyzes the reversible cyclization of carbamoyl aspartate to dihydroorotate.</text>
</comment>
<dbReference type="EC" id="3.5.2.3" evidence="7"/>
<organism evidence="9 10">
    <name type="scientific">Apilactobacillus apinorum</name>
    <dbReference type="NCBI Taxonomy" id="1218495"/>
    <lineage>
        <taxon>Bacteria</taxon>
        <taxon>Bacillati</taxon>
        <taxon>Bacillota</taxon>
        <taxon>Bacilli</taxon>
        <taxon>Lactobacillales</taxon>
        <taxon>Lactobacillaceae</taxon>
        <taxon>Apilactobacillus</taxon>
    </lineage>
</organism>
<feature type="binding site" evidence="7">
    <location>
        <position position="88"/>
    </location>
    <ligand>
        <name>substrate</name>
    </ligand>
</feature>
<dbReference type="SUPFAM" id="SSF51338">
    <property type="entry name" value="Composite domain of metallo-dependent hydrolases"/>
    <property type="match status" value="1"/>
</dbReference>
<keyword evidence="4 7" id="KW-0378">Hydrolase</keyword>
<sequence>MKTLIKNVYVNQELVNILIEDGKIAAINNEENESVDQVIDGQKTTALPGLVDVHVHFRDPGLTYKEDTESGSKASAHGGFTSVCVMPNVKPVVDTPHALSEQLALNKAKSVVHAYQYAAISKQLIAYKPTDFAEMNRLGAIAFTNDGHGVQNAETMYLAMQAAKEANKPLVAHVEDDSLINGGVMNESDAAKRLGLPEMSPLSESSQLARDLVLAKATGVHYHVAHISTAESVELVRIAKARGINVTAEVSPHHLLIDDSMITTDDPMMKMNPPLRSPKDRKALIAALLDGTIDMVATDHAPHSEQEKSGSMRDASFGIVGSETAFSLMYTHFVKNGIVDLNQLIKWMSSNPANLFHLPAGQLQVGQPADITLMELDQPYQIDANDFLSKGKNSPFIGEQVYGKTQLTLVDGNIAYQDGSEE</sequence>
<feature type="binding site" evidence="7">
    <location>
        <position position="173"/>
    </location>
    <ligand>
        <name>Zn(2+)</name>
        <dbReference type="ChEBI" id="CHEBI:29105"/>
        <label>2</label>
    </ligand>
</feature>
<proteinExistence type="inferred from homology"/>
<dbReference type="Proteomes" id="UP001438112">
    <property type="component" value="Unassembled WGS sequence"/>
</dbReference>
<name>A0ABP9ZHZ7_9LACO</name>
<reference evidence="9 10" key="1">
    <citation type="submission" date="2024-03" db="EMBL/GenBank/DDBJ databases">
        <title>Inconsistent identification of Apilactobacillus kunkeei-related strains obtained by well-developed overall genome related indices.</title>
        <authorList>
            <person name="Maeno S."/>
            <person name="Endo A."/>
        </authorList>
    </citation>
    <scope>NUCLEOTIDE SEQUENCE [LARGE SCALE GENOMIC DNA]</scope>
    <source>
        <strain evidence="9 10">20H-10</strain>
    </source>
</reference>
<dbReference type="InterPro" id="IPR004722">
    <property type="entry name" value="DHOase"/>
</dbReference>
<evidence type="ECO:0000256" key="4">
    <source>
        <dbReference type="ARBA" id="ARBA00022801"/>
    </source>
</evidence>
<feature type="binding site" evidence="7">
    <location>
        <position position="303"/>
    </location>
    <ligand>
        <name>substrate</name>
    </ligand>
</feature>
<gene>
    <name evidence="7" type="primary">pyrC</name>
    <name evidence="9" type="ORF">AP20H10_07800</name>
</gene>
<dbReference type="InterPro" id="IPR050138">
    <property type="entry name" value="DHOase/Allantoinase_Hydrolase"/>
</dbReference>
<accession>A0ABP9ZHZ7</accession>
<evidence type="ECO:0000256" key="7">
    <source>
        <dbReference type="HAMAP-Rule" id="MF_00220"/>
    </source>
</evidence>
<evidence type="ECO:0000313" key="10">
    <source>
        <dbReference type="Proteomes" id="UP001438112"/>
    </source>
</evidence>
<dbReference type="InterPro" id="IPR006680">
    <property type="entry name" value="Amidohydro-rel"/>
</dbReference>
<feature type="binding site" evidence="7">
    <location>
        <position position="56"/>
    </location>
    <ligand>
        <name>Zn(2+)</name>
        <dbReference type="ChEBI" id="CHEBI:29105"/>
        <label>1</label>
    </ligand>
</feature>
<dbReference type="NCBIfam" id="NF006837">
    <property type="entry name" value="PRK09357.1-2"/>
    <property type="match status" value="1"/>
</dbReference>
<feature type="binding site" evidence="7">
    <location>
        <position position="146"/>
    </location>
    <ligand>
        <name>Zn(2+)</name>
        <dbReference type="ChEBI" id="CHEBI:29105"/>
        <label>2</label>
    </ligand>
</feature>
<feature type="domain" description="Amidohydrolase-related" evidence="8">
    <location>
        <begin position="46"/>
        <end position="414"/>
    </location>
</feature>
<feature type="binding site" evidence="7">
    <location>
        <position position="299"/>
    </location>
    <ligand>
        <name>Zn(2+)</name>
        <dbReference type="ChEBI" id="CHEBI:29105"/>
        <label>1</label>
    </ligand>
</feature>
<dbReference type="PROSITE" id="PS00482">
    <property type="entry name" value="DIHYDROOROTASE_1"/>
    <property type="match status" value="1"/>
</dbReference>
<comment type="cofactor">
    <cofactor evidence="7">
        <name>Zn(2+)</name>
        <dbReference type="ChEBI" id="CHEBI:29105"/>
    </cofactor>
    <text evidence="7">Binds 2 Zn(2+) ions per subunit.</text>
</comment>
<evidence type="ECO:0000256" key="6">
    <source>
        <dbReference type="ARBA" id="ARBA00022975"/>
    </source>
</evidence>
<feature type="active site" evidence="7">
    <location>
        <position position="299"/>
    </location>
</feature>
<feature type="binding site" evidence="7">
    <location>
        <position position="54"/>
    </location>
    <ligand>
        <name>Zn(2+)</name>
        <dbReference type="ChEBI" id="CHEBI:29105"/>
        <label>1</label>
    </ligand>
</feature>
<keyword evidence="6 7" id="KW-0665">Pyrimidine biosynthesis</keyword>
<dbReference type="CDD" id="cd01317">
    <property type="entry name" value="DHOase_IIa"/>
    <property type="match status" value="1"/>
</dbReference>
<dbReference type="PROSITE" id="PS00483">
    <property type="entry name" value="DIHYDROOROTASE_2"/>
    <property type="match status" value="1"/>
</dbReference>
<dbReference type="InterPro" id="IPR032466">
    <property type="entry name" value="Metal_Hydrolase"/>
</dbReference>
<keyword evidence="5 7" id="KW-0862">Zinc</keyword>
<feature type="binding site" evidence="7">
    <location>
        <position position="226"/>
    </location>
    <ligand>
        <name>Zn(2+)</name>
        <dbReference type="ChEBI" id="CHEBI:29105"/>
        <label>2</label>
    </ligand>
</feature>
<dbReference type="Pfam" id="PF01979">
    <property type="entry name" value="Amidohydro_1"/>
    <property type="match status" value="1"/>
</dbReference>
<evidence type="ECO:0000256" key="5">
    <source>
        <dbReference type="ARBA" id="ARBA00022833"/>
    </source>
</evidence>